<dbReference type="CDD" id="cd16913">
    <property type="entry name" value="YkuD_like"/>
    <property type="match status" value="1"/>
</dbReference>
<sequence length="489" mass="52084">MQQTSKKASPARRRRRRLWIIPVVILALLAVAYAGGVVTFSSFVFMPGTTLDSSDVSWRTVDDVAAEKSASLGDFESRVTGDGIDLNVKGSEVGLACDGESYARSAIAQVNAWAWPYELTQRRTISAEAGVSLDEDALSTLVQQAVDAVKQANADAGSGISYDAEQAQFVLDKGAIANHLDAAAVTEHVSEGLRQRQESIELGDECLDVADSLTSALDTANSYLAGTVTLNLGGQHAYDVTAEQIAGWVTIGDDFSVSLDTAAIDDWGHGELSQMFDTVGTERTYTRPDGATFTVNDGDAQYGRSTYGWIIDGGAAAQQVAAAIQTGQPSTIEIPTLQTAAQVPTDGGQDWGARYIDVDLTAQHAIMYDENGAVIWQADITTGQPSLGNATPTGVWAITNRKSRAVDGDINLKGPIDPATGEPEWDSHVDFWLGVVGNLIGFHNAPWQSVFGGQIYTWNGSHGCIRMSYADGQALYDVARVGDTVVIHN</sequence>
<accession>A0ABS2F1C5</accession>
<feature type="active site" description="Proton donor/acceptor" evidence="6">
    <location>
        <position position="443"/>
    </location>
</feature>
<dbReference type="PROSITE" id="PS52029">
    <property type="entry name" value="LD_TPASE"/>
    <property type="match status" value="1"/>
</dbReference>
<comment type="pathway">
    <text evidence="1 6">Cell wall biogenesis; peptidoglycan biosynthesis.</text>
</comment>
<keyword evidence="4 6" id="KW-0573">Peptidoglycan synthesis</keyword>
<dbReference type="InterPro" id="IPR005490">
    <property type="entry name" value="LD_TPept_cat_dom"/>
</dbReference>
<evidence type="ECO:0000256" key="3">
    <source>
        <dbReference type="ARBA" id="ARBA00022960"/>
    </source>
</evidence>
<evidence type="ECO:0000256" key="5">
    <source>
        <dbReference type="ARBA" id="ARBA00023316"/>
    </source>
</evidence>
<gene>
    <name evidence="8" type="ORF">H9X80_04355</name>
</gene>
<proteinExistence type="predicted"/>
<keyword evidence="9" id="KW-1185">Reference proteome</keyword>
<dbReference type="InterPro" id="IPR038054">
    <property type="entry name" value="LD_TPept-like_central_sf"/>
</dbReference>
<evidence type="ECO:0000256" key="4">
    <source>
        <dbReference type="ARBA" id="ARBA00022984"/>
    </source>
</evidence>
<dbReference type="SUPFAM" id="SSF143985">
    <property type="entry name" value="L,D-transpeptidase pre-catalytic domain-like"/>
    <property type="match status" value="1"/>
</dbReference>
<feature type="domain" description="L,D-TPase catalytic" evidence="7">
    <location>
        <begin position="354"/>
        <end position="488"/>
    </location>
</feature>
<reference evidence="8 9" key="1">
    <citation type="journal article" date="2021" name="Sci. Rep.">
        <title>The distribution of antibiotic resistance genes in chicken gut microbiota commensals.</title>
        <authorList>
            <person name="Juricova H."/>
            <person name="Matiasovicova J."/>
            <person name="Kubasova T."/>
            <person name="Cejkova D."/>
            <person name="Rychlik I."/>
        </authorList>
    </citation>
    <scope>NUCLEOTIDE SEQUENCE [LARGE SCALE GENOMIC DNA]</scope>
    <source>
        <strain evidence="8 9">An794</strain>
    </source>
</reference>
<organism evidence="8 9">
    <name type="scientific">Olsenella profusa</name>
    <dbReference type="NCBI Taxonomy" id="138595"/>
    <lineage>
        <taxon>Bacteria</taxon>
        <taxon>Bacillati</taxon>
        <taxon>Actinomycetota</taxon>
        <taxon>Coriobacteriia</taxon>
        <taxon>Coriobacteriales</taxon>
        <taxon>Atopobiaceae</taxon>
        <taxon>Olsenella</taxon>
    </lineage>
</organism>
<evidence type="ECO:0000313" key="8">
    <source>
        <dbReference type="EMBL" id="MBM6774774.1"/>
    </source>
</evidence>
<keyword evidence="2" id="KW-0808">Transferase</keyword>
<keyword evidence="5 6" id="KW-0961">Cell wall biogenesis/degradation</keyword>
<dbReference type="Gene3D" id="3.10.20.800">
    <property type="match status" value="1"/>
</dbReference>
<comment type="caution">
    <text evidence="8">The sequence shown here is derived from an EMBL/GenBank/DDBJ whole genome shotgun (WGS) entry which is preliminary data.</text>
</comment>
<keyword evidence="3 6" id="KW-0133">Cell shape</keyword>
<dbReference type="InterPro" id="IPR050979">
    <property type="entry name" value="LD-transpeptidase"/>
</dbReference>
<evidence type="ECO:0000256" key="6">
    <source>
        <dbReference type="PROSITE-ProRule" id="PRU01373"/>
    </source>
</evidence>
<dbReference type="PANTHER" id="PTHR30582:SF2">
    <property type="entry name" value="L,D-TRANSPEPTIDASE YCIB-RELATED"/>
    <property type="match status" value="1"/>
</dbReference>
<dbReference type="Proteomes" id="UP000712527">
    <property type="component" value="Unassembled WGS sequence"/>
</dbReference>
<dbReference type="InterPro" id="IPR038063">
    <property type="entry name" value="Transpep_catalytic_dom"/>
</dbReference>
<name>A0ABS2F1C5_9ACTN</name>
<dbReference type="PANTHER" id="PTHR30582">
    <property type="entry name" value="L,D-TRANSPEPTIDASE"/>
    <property type="match status" value="1"/>
</dbReference>
<evidence type="ECO:0000313" key="9">
    <source>
        <dbReference type="Proteomes" id="UP000712527"/>
    </source>
</evidence>
<dbReference type="EMBL" id="JACSNQ010000006">
    <property type="protein sequence ID" value="MBM6774774.1"/>
    <property type="molecule type" value="Genomic_DNA"/>
</dbReference>
<protein>
    <submittedName>
        <fullName evidence="8">L,D-transpeptidase</fullName>
    </submittedName>
</protein>
<feature type="active site" description="Nucleophile" evidence="6">
    <location>
        <position position="464"/>
    </location>
</feature>
<dbReference type="Pfam" id="PF03734">
    <property type="entry name" value="YkuD"/>
    <property type="match status" value="1"/>
</dbReference>
<evidence type="ECO:0000256" key="1">
    <source>
        <dbReference type="ARBA" id="ARBA00004752"/>
    </source>
</evidence>
<evidence type="ECO:0000259" key="7">
    <source>
        <dbReference type="PROSITE" id="PS52029"/>
    </source>
</evidence>
<dbReference type="Gene3D" id="2.40.440.10">
    <property type="entry name" value="L,D-transpeptidase catalytic domain-like"/>
    <property type="match status" value="1"/>
</dbReference>
<evidence type="ECO:0000256" key="2">
    <source>
        <dbReference type="ARBA" id="ARBA00022679"/>
    </source>
</evidence>
<dbReference type="SUPFAM" id="SSF141523">
    <property type="entry name" value="L,D-transpeptidase catalytic domain-like"/>
    <property type="match status" value="1"/>
</dbReference>